<feature type="binding site" evidence="7">
    <location>
        <position position="54"/>
    </location>
    <ligand>
        <name>FAD</name>
        <dbReference type="ChEBI" id="CHEBI:57692"/>
    </ligand>
</feature>
<evidence type="ECO:0000259" key="9">
    <source>
        <dbReference type="Pfam" id="PF00970"/>
    </source>
</evidence>
<evidence type="ECO:0000256" key="5">
    <source>
        <dbReference type="ARBA" id="ARBA00023002"/>
    </source>
</evidence>
<evidence type="ECO:0000256" key="4">
    <source>
        <dbReference type="ARBA" id="ARBA00022827"/>
    </source>
</evidence>
<proteinExistence type="inferred from homology"/>
<dbReference type="PANTHER" id="PTHR19370">
    <property type="entry name" value="NADH-CYTOCHROME B5 REDUCTASE"/>
    <property type="match status" value="1"/>
</dbReference>
<dbReference type="PRINTS" id="PR00406">
    <property type="entry name" value="CYTB5RDTASE"/>
</dbReference>
<dbReference type="InterPro" id="IPR017938">
    <property type="entry name" value="Riboflavin_synthase-like_b-brl"/>
</dbReference>
<dbReference type="AlphaFoldDB" id="A0A4Q9L6Z8"/>
<name>A0A4Q9L6Z8_9MICR</name>
<dbReference type="VEuPathDB" id="MicrosporidiaDB:CWI39_1162p0020"/>
<dbReference type="VEuPathDB" id="MicrosporidiaDB:CWI36_0901p0020"/>
<evidence type="ECO:0000313" key="10">
    <source>
        <dbReference type="EMBL" id="TBU02420.1"/>
    </source>
</evidence>
<dbReference type="CDD" id="cd06183">
    <property type="entry name" value="cyt_b5_reduct_like"/>
    <property type="match status" value="1"/>
</dbReference>
<dbReference type="SUPFAM" id="SSF52343">
    <property type="entry name" value="Ferredoxin reductase-like, C-terminal NADP-linked domain"/>
    <property type="match status" value="1"/>
</dbReference>
<dbReference type="InterPro" id="IPR001433">
    <property type="entry name" value="OxRdtase_FAD/NAD-bd"/>
</dbReference>
<evidence type="ECO:0000259" key="8">
    <source>
        <dbReference type="Pfam" id="PF00175"/>
    </source>
</evidence>
<accession>A0A4Q9L6Z8</accession>
<keyword evidence="6" id="KW-0520">NAD</keyword>
<feature type="binding site" evidence="7">
    <location>
        <position position="119"/>
    </location>
    <ligand>
        <name>FAD</name>
        <dbReference type="ChEBI" id="CHEBI:57692"/>
    </ligand>
</feature>
<dbReference type="Gene3D" id="2.40.30.10">
    <property type="entry name" value="Translation factors"/>
    <property type="match status" value="1"/>
</dbReference>
<feature type="binding site" evidence="7">
    <location>
        <position position="70"/>
    </location>
    <ligand>
        <name>FAD</name>
        <dbReference type="ChEBI" id="CHEBI:57692"/>
    </ligand>
</feature>
<keyword evidence="4 7" id="KW-0274">FAD</keyword>
<sequence length="241" mass="28075">MENYLDSYQIIEKYNLNHNTIFITVKKENIPEPQKTPVSHFFYIYNDDYSIKRPYTPIQNTPNSLSFAIKIYEKGNISKYLNSKKINEKIKLSKPIPKRKYNINEFKNILMIAGGTGITPMLQILEYSLNSLEDKTIFNLIFCNLSEKDIFLNNKLIEYEKSNRCNVIHVLENKETESKHIKGRININIIKKYSNFDFCYVCGPPPMIKDVCGSKGENNSQGSVEGMLKELGFYSENVYKF</sequence>
<evidence type="ECO:0000256" key="7">
    <source>
        <dbReference type="PIRSR" id="PIRSR601834-1"/>
    </source>
</evidence>
<dbReference type="Pfam" id="PF00175">
    <property type="entry name" value="NAD_binding_1"/>
    <property type="match status" value="1"/>
</dbReference>
<evidence type="ECO:0000313" key="11">
    <source>
        <dbReference type="Proteomes" id="UP000293045"/>
    </source>
</evidence>
<comment type="cofactor">
    <cofactor evidence="1 7">
        <name>FAD</name>
        <dbReference type="ChEBI" id="CHEBI:57692"/>
    </cofactor>
</comment>
<dbReference type="PRINTS" id="PR00371">
    <property type="entry name" value="FPNCR"/>
</dbReference>
<feature type="binding site" evidence="7">
    <location>
        <position position="53"/>
    </location>
    <ligand>
        <name>FAD</name>
        <dbReference type="ChEBI" id="CHEBI:57692"/>
    </ligand>
</feature>
<dbReference type="InterPro" id="IPR001834">
    <property type="entry name" value="CBR-like"/>
</dbReference>
<feature type="domain" description="Flavoprotein pyridine nucleotide cytochrome reductase-like FAD-binding" evidence="9">
    <location>
        <begin position="9"/>
        <end position="101"/>
    </location>
</feature>
<organism evidence="10 11">
    <name type="scientific">Hamiltosporidium magnivora</name>
    <dbReference type="NCBI Taxonomy" id="148818"/>
    <lineage>
        <taxon>Eukaryota</taxon>
        <taxon>Fungi</taxon>
        <taxon>Fungi incertae sedis</taxon>
        <taxon>Microsporidia</taxon>
        <taxon>Dubosqiidae</taxon>
        <taxon>Hamiltosporidium</taxon>
    </lineage>
</organism>
<dbReference type="InterPro" id="IPR001709">
    <property type="entry name" value="Flavoprot_Pyr_Nucl_cyt_Rdtase"/>
</dbReference>
<evidence type="ECO:0000256" key="6">
    <source>
        <dbReference type="ARBA" id="ARBA00023027"/>
    </source>
</evidence>
<comment type="caution">
    <text evidence="10">The sequence shown here is derived from an EMBL/GenBank/DDBJ whole genome shotgun (WGS) entry which is preliminary data.</text>
</comment>
<keyword evidence="3 7" id="KW-0285">Flavoprotein</keyword>
<feature type="binding site" evidence="7">
    <location>
        <position position="77"/>
    </location>
    <ligand>
        <name>FAD</name>
        <dbReference type="ChEBI" id="CHEBI:57692"/>
    </ligand>
</feature>
<dbReference type="GO" id="GO:0016491">
    <property type="term" value="F:oxidoreductase activity"/>
    <property type="evidence" value="ECO:0007669"/>
    <property type="project" value="UniProtKB-KW"/>
</dbReference>
<keyword evidence="5" id="KW-0560">Oxidoreductase</keyword>
<comment type="similarity">
    <text evidence="2">Belongs to the flavoprotein pyridine nucleotide cytochrome reductase family.</text>
</comment>
<feature type="binding site" evidence="7">
    <location>
        <position position="78"/>
    </location>
    <ligand>
        <name>FAD</name>
        <dbReference type="ChEBI" id="CHEBI:57692"/>
    </ligand>
</feature>
<dbReference type="Proteomes" id="UP000293045">
    <property type="component" value="Unassembled WGS sequence"/>
</dbReference>
<feature type="domain" description="Oxidoreductase FAD/NAD(P)-binding" evidence="8">
    <location>
        <begin position="111"/>
        <end position="212"/>
    </location>
</feature>
<feature type="binding site" evidence="7">
    <location>
        <position position="55"/>
    </location>
    <ligand>
        <name>FAD</name>
        <dbReference type="ChEBI" id="CHEBI:57692"/>
    </ligand>
</feature>
<dbReference type="Gene3D" id="3.40.50.80">
    <property type="entry name" value="Nucleotide-binding domain of ferredoxin-NADP reductase (FNR) module"/>
    <property type="match status" value="1"/>
</dbReference>
<protein>
    <submittedName>
        <fullName evidence="10">NADH-cytochrome b5 reductase</fullName>
    </submittedName>
</protein>
<dbReference type="EMBL" id="PIXR01001162">
    <property type="protein sequence ID" value="TBU02420.1"/>
    <property type="molecule type" value="Genomic_DNA"/>
</dbReference>
<gene>
    <name evidence="10" type="ORF">CWI39_1162p0020</name>
</gene>
<dbReference type="InterPro" id="IPR008333">
    <property type="entry name" value="Cbr1-like_FAD-bd_dom"/>
</dbReference>
<evidence type="ECO:0000256" key="1">
    <source>
        <dbReference type="ARBA" id="ARBA00001974"/>
    </source>
</evidence>
<dbReference type="SUPFAM" id="SSF63380">
    <property type="entry name" value="Riboflavin synthase domain-like"/>
    <property type="match status" value="1"/>
</dbReference>
<evidence type="ECO:0000256" key="3">
    <source>
        <dbReference type="ARBA" id="ARBA00022630"/>
    </source>
</evidence>
<reference evidence="10 11" key="1">
    <citation type="submission" date="2017-12" db="EMBL/GenBank/DDBJ databases">
        <authorList>
            <person name="Pombert J.-F."/>
            <person name="Haag K.L."/>
            <person name="Ebert D."/>
        </authorList>
    </citation>
    <scope>NUCLEOTIDE SEQUENCE [LARGE SCALE GENOMIC DNA]</scope>
    <source>
        <strain evidence="10">IL-BN-2</strain>
    </source>
</reference>
<evidence type="ECO:0000256" key="2">
    <source>
        <dbReference type="ARBA" id="ARBA00006105"/>
    </source>
</evidence>
<dbReference type="InterPro" id="IPR039261">
    <property type="entry name" value="FNR_nucleotide-bd"/>
</dbReference>
<dbReference type="Pfam" id="PF00970">
    <property type="entry name" value="FAD_binding_6"/>
    <property type="match status" value="1"/>
</dbReference>